<proteinExistence type="inferred from homology"/>
<accession>A0A7C2TI72</accession>
<reference evidence="3" key="1">
    <citation type="journal article" date="2020" name="mSystems">
        <title>Genome- and Community-Level Interaction Insights into Carbon Utilization and Element Cycling Functions of Hydrothermarchaeota in Hydrothermal Sediment.</title>
        <authorList>
            <person name="Zhou Z."/>
            <person name="Liu Y."/>
            <person name="Xu W."/>
            <person name="Pan J."/>
            <person name="Luo Z.H."/>
            <person name="Li M."/>
        </authorList>
    </citation>
    <scope>NUCLEOTIDE SEQUENCE [LARGE SCALE GENOMIC DNA]</scope>
    <source>
        <strain evidence="3">SpSt-1224</strain>
    </source>
</reference>
<protein>
    <submittedName>
        <fullName evidence="3">PilT/PilU family type 4a pilus ATPase</fullName>
    </submittedName>
</protein>
<comment type="caution">
    <text evidence="3">The sequence shown here is derived from an EMBL/GenBank/DDBJ whole genome shotgun (WGS) entry which is preliminary data.</text>
</comment>
<dbReference type="InterPro" id="IPR050921">
    <property type="entry name" value="T4SS_GSP_E_ATPase"/>
</dbReference>
<dbReference type="AlphaFoldDB" id="A0A7C2TI72"/>
<dbReference type="Pfam" id="PF00437">
    <property type="entry name" value="T2SSE"/>
    <property type="match status" value="1"/>
</dbReference>
<evidence type="ECO:0000313" key="3">
    <source>
        <dbReference type="EMBL" id="HET98347.1"/>
    </source>
</evidence>
<dbReference type="PANTHER" id="PTHR30486">
    <property type="entry name" value="TWITCHING MOTILITY PROTEIN PILT"/>
    <property type="match status" value="1"/>
</dbReference>
<dbReference type="SMART" id="SM00382">
    <property type="entry name" value="AAA"/>
    <property type="match status" value="1"/>
</dbReference>
<dbReference type="InterPro" id="IPR001482">
    <property type="entry name" value="T2SS/T4SS_dom"/>
</dbReference>
<dbReference type="InterPro" id="IPR006321">
    <property type="entry name" value="PilT/PilU"/>
</dbReference>
<evidence type="ECO:0000259" key="2">
    <source>
        <dbReference type="SMART" id="SM00382"/>
    </source>
</evidence>
<dbReference type="CDD" id="cd01131">
    <property type="entry name" value="PilT"/>
    <property type="match status" value="1"/>
</dbReference>
<dbReference type="Gene3D" id="3.30.450.90">
    <property type="match status" value="1"/>
</dbReference>
<dbReference type="InterPro" id="IPR027417">
    <property type="entry name" value="P-loop_NTPase"/>
</dbReference>
<feature type="domain" description="AAA+ ATPase" evidence="2">
    <location>
        <begin position="133"/>
        <end position="267"/>
    </location>
</feature>
<dbReference type="SUPFAM" id="SSF52540">
    <property type="entry name" value="P-loop containing nucleoside triphosphate hydrolases"/>
    <property type="match status" value="1"/>
</dbReference>
<organism evidence="3">
    <name type="scientific">Desulfurivibrio alkaliphilus</name>
    <dbReference type="NCBI Taxonomy" id="427923"/>
    <lineage>
        <taxon>Bacteria</taxon>
        <taxon>Pseudomonadati</taxon>
        <taxon>Thermodesulfobacteriota</taxon>
        <taxon>Desulfobulbia</taxon>
        <taxon>Desulfobulbales</taxon>
        <taxon>Desulfobulbaceae</taxon>
        <taxon>Desulfurivibrio</taxon>
    </lineage>
</organism>
<dbReference type="Gene3D" id="3.40.50.300">
    <property type="entry name" value="P-loop containing nucleotide triphosphate hydrolases"/>
    <property type="match status" value="1"/>
</dbReference>
<dbReference type="Proteomes" id="UP000885986">
    <property type="component" value="Unassembled WGS sequence"/>
</dbReference>
<dbReference type="GO" id="GO:0016887">
    <property type="term" value="F:ATP hydrolysis activity"/>
    <property type="evidence" value="ECO:0007669"/>
    <property type="project" value="InterPro"/>
</dbReference>
<dbReference type="PANTHER" id="PTHR30486:SF16">
    <property type="entry name" value="TWITCHING MOTILITY PROTEIN PILT"/>
    <property type="match status" value="1"/>
</dbReference>
<dbReference type="GO" id="GO:0005524">
    <property type="term" value="F:ATP binding"/>
    <property type="evidence" value="ECO:0007669"/>
    <property type="project" value="InterPro"/>
</dbReference>
<comment type="similarity">
    <text evidence="1">Belongs to the GSP E family.</text>
</comment>
<dbReference type="InterPro" id="IPR003593">
    <property type="entry name" value="AAA+_ATPase"/>
</dbReference>
<sequence>MKEAERDYWISTMLEAYDNVSDLNITVGRPLQVEAAGRLLPVEVEPPVEELTPFQTEVFALNLIRGDKRLLNDLIARGSCDLSHTVEDKARFRINIFLQKGNLSTVLRKLSTHIPTIADLNLPSIFNNMSIERSGFILVTGATGSGKSTTLAALLDKLNDERPEHIITLEDPIEFVHPHKQATFNQRELSTDFDEFSSGLRAALRQAPKIILVGEMRDRTTMEIGLSAAETGHLVLSTLHTVDAGQTINRILGMFERDEQAQVRNRLIDTVRWIVCQRLLPKVGGGRVAALEIMGMSLRIKDLIQNGEQEDKTYYDIISDSRGFGWQTFDQHILQLYEQGIITQETAVAYCTRRTSVNLGLDRIKAARGEETTRIKGLSMEETDPRARRR</sequence>
<evidence type="ECO:0000256" key="1">
    <source>
        <dbReference type="ARBA" id="ARBA00006611"/>
    </source>
</evidence>
<name>A0A7C2TI72_9BACT</name>
<dbReference type="NCBIfam" id="TIGR01420">
    <property type="entry name" value="pilT_fam"/>
    <property type="match status" value="1"/>
</dbReference>
<dbReference type="EMBL" id="DSDS01000148">
    <property type="protein sequence ID" value="HET98347.1"/>
    <property type="molecule type" value="Genomic_DNA"/>
</dbReference>
<gene>
    <name evidence="3" type="ORF">ENN98_06605</name>
</gene>